<accession>A0A8C1NJC8</accession>
<dbReference type="Gene3D" id="3.30.710.10">
    <property type="entry name" value="Potassium Channel Kv1.1, Chain A"/>
    <property type="match status" value="1"/>
</dbReference>
<organism evidence="1 2">
    <name type="scientific">Cyprinus carpio</name>
    <name type="common">Common carp</name>
    <dbReference type="NCBI Taxonomy" id="7962"/>
    <lineage>
        <taxon>Eukaryota</taxon>
        <taxon>Metazoa</taxon>
        <taxon>Chordata</taxon>
        <taxon>Craniata</taxon>
        <taxon>Vertebrata</taxon>
        <taxon>Euteleostomi</taxon>
        <taxon>Actinopterygii</taxon>
        <taxon>Neopterygii</taxon>
        <taxon>Teleostei</taxon>
        <taxon>Ostariophysi</taxon>
        <taxon>Cypriniformes</taxon>
        <taxon>Cyprinidae</taxon>
        <taxon>Cyprininae</taxon>
        <taxon>Cyprinus</taxon>
    </lineage>
</organism>
<protein>
    <recommendedName>
        <fullName evidence="3">BTB domain-containing protein</fullName>
    </recommendedName>
</protein>
<reference evidence="1" key="2">
    <citation type="submission" date="2025-09" db="UniProtKB">
        <authorList>
            <consortium name="Ensembl"/>
        </authorList>
    </citation>
    <scope>IDENTIFICATION</scope>
</reference>
<evidence type="ECO:0008006" key="3">
    <source>
        <dbReference type="Google" id="ProtNLM"/>
    </source>
</evidence>
<proteinExistence type="predicted"/>
<dbReference type="Ensembl" id="ENSCCRT00010100534.1">
    <property type="protein sequence ID" value="ENSCCRP00010090650.1"/>
    <property type="gene ID" value="ENSCCRG00010039636.1"/>
</dbReference>
<sequence>MQAVLEYLYTGCFCARPDLDAMELIILANRLSLPHLVALTGLMIEYHVILQLKIIFHCAYQLTDWCLHHICTNYNNVCHKFPKRHEGQIKNQEYFEKHRWPLVWYLKEDDHYQKAQKEREKEDYLSQKRQNKCKWVLWNLPSSSSSSSSSSGTSAVI</sequence>
<name>A0A8C1NJC8_CYPCA</name>
<reference evidence="1" key="1">
    <citation type="submission" date="2025-08" db="UniProtKB">
        <authorList>
            <consortium name="Ensembl"/>
        </authorList>
    </citation>
    <scope>IDENTIFICATION</scope>
</reference>
<dbReference type="AlphaFoldDB" id="A0A8C1NJC8"/>
<dbReference type="InterPro" id="IPR011333">
    <property type="entry name" value="SKP1/BTB/POZ_sf"/>
</dbReference>
<dbReference type="Proteomes" id="UP000694427">
    <property type="component" value="Unplaced"/>
</dbReference>
<keyword evidence="2" id="KW-1185">Reference proteome</keyword>
<evidence type="ECO:0000313" key="1">
    <source>
        <dbReference type="Ensembl" id="ENSCCRP00010090650.1"/>
    </source>
</evidence>
<evidence type="ECO:0000313" key="2">
    <source>
        <dbReference type="Proteomes" id="UP000694427"/>
    </source>
</evidence>